<dbReference type="EMBL" id="MUIO01000075">
    <property type="protein sequence ID" value="ORC57738.1"/>
    <property type="molecule type" value="Genomic_DNA"/>
</dbReference>
<evidence type="ECO:0000313" key="2">
    <source>
        <dbReference type="Proteomes" id="UP000192815"/>
    </source>
</evidence>
<dbReference type="Proteomes" id="UP000192815">
    <property type="component" value="Unassembled WGS sequence"/>
</dbReference>
<sequence>MILSVLVELNGYMPREDAISASATDPDPEIVALFNRAVAGEFGEVLEPTEQMVLSAVMIQRGGYSADATRKIDVLNNELSILRDAVALGSATQAQIDSLPALQAELEAYLLYRAQLARLEDIPGFPMSFVWPVAPASPFVYVKPPEVPTPPTGVGEDELPWIMSSIRSPRWADQGHNAIVLLVVFEQTKDTRGEEAITVAFNDPRPQARQLYERAVFGGFGPVLEPLEPTAPVVTVDGRVQRDRYAAAATAKIDELEYALDTVLKTIDAQLKSLSALQAEREAYWRYRVQLAQLDAVPGFPETFVWPVAPATPFVYVPLTQAPPPVVGVSPDELPK</sequence>
<reference evidence="2" key="1">
    <citation type="submission" date="2017-02" db="EMBL/GenBank/DDBJ databases">
        <title>Pseudomonas floridae sp. nov., a novel pathogenic bacterial species isolated from tomato.</title>
        <authorList>
            <person name="Timilsina S."/>
            <person name="Vallad G.E."/>
            <person name="Jones J.B."/>
        </authorList>
    </citation>
    <scope>NUCLEOTIDE SEQUENCE [LARGE SCALE GENOMIC DNA]</scope>
    <source>
        <strain evidence="2">GEV388</strain>
    </source>
</reference>
<proteinExistence type="predicted"/>
<keyword evidence="2" id="KW-1185">Reference proteome</keyword>
<comment type="caution">
    <text evidence="1">The sequence shown here is derived from an EMBL/GenBank/DDBJ whole genome shotgun (WGS) entry which is preliminary data.</text>
</comment>
<name>A0A1X0N2K5_9PSED</name>
<evidence type="ECO:0000313" key="1">
    <source>
        <dbReference type="EMBL" id="ORC57738.1"/>
    </source>
</evidence>
<organism evidence="1 2">
    <name type="scientific">Pseudomonas floridensis</name>
    <dbReference type="NCBI Taxonomy" id="1958950"/>
    <lineage>
        <taxon>Bacteria</taxon>
        <taxon>Pseudomonadati</taxon>
        <taxon>Pseudomonadota</taxon>
        <taxon>Gammaproteobacteria</taxon>
        <taxon>Pseudomonadales</taxon>
        <taxon>Pseudomonadaceae</taxon>
        <taxon>Pseudomonas</taxon>
    </lineage>
</organism>
<gene>
    <name evidence="1" type="ORF">BZK31_18855</name>
</gene>
<dbReference type="STRING" id="1958950.BZK31_18855"/>
<accession>A0A1X0N2K5</accession>
<protein>
    <submittedName>
        <fullName evidence="1">Phage tail protein</fullName>
    </submittedName>
</protein>
<dbReference type="AlphaFoldDB" id="A0A1X0N2K5"/>